<protein>
    <submittedName>
        <fullName evidence="2">Retroelement pol Polyprotein</fullName>
    </submittedName>
</protein>
<dbReference type="AlphaFoldDB" id="A0A2P4XWE6"/>
<feature type="region of interest" description="Disordered" evidence="1">
    <location>
        <begin position="1"/>
        <end position="28"/>
    </location>
</feature>
<dbReference type="EMBL" id="NCKW01007813">
    <property type="protein sequence ID" value="POM69883.1"/>
    <property type="molecule type" value="Genomic_DNA"/>
</dbReference>
<name>A0A2P4XWE6_9STRA</name>
<organism evidence="2 3">
    <name type="scientific">Phytophthora palmivora</name>
    <dbReference type="NCBI Taxonomy" id="4796"/>
    <lineage>
        <taxon>Eukaryota</taxon>
        <taxon>Sar</taxon>
        <taxon>Stramenopiles</taxon>
        <taxon>Oomycota</taxon>
        <taxon>Peronosporomycetes</taxon>
        <taxon>Peronosporales</taxon>
        <taxon>Peronosporaceae</taxon>
        <taxon>Phytophthora</taxon>
    </lineage>
</organism>
<dbReference type="OrthoDB" id="121136at2759"/>
<dbReference type="Proteomes" id="UP000237271">
    <property type="component" value="Unassembled WGS sequence"/>
</dbReference>
<evidence type="ECO:0000256" key="1">
    <source>
        <dbReference type="SAM" id="MobiDB-lite"/>
    </source>
</evidence>
<accession>A0A2P4XWE6</accession>
<reference evidence="2 3" key="1">
    <citation type="journal article" date="2017" name="Genome Biol. Evol.">
        <title>Phytophthora megakarya and P. palmivora, closely related causal agents of cacao black pod rot, underwent increases in genome sizes and gene numbers by different mechanisms.</title>
        <authorList>
            <person name="Ali S.S."/>
            <person name="Shao J."/>
            <person name="Lary D.J."/>
            <person name="Kronmiller B."/>
            <person name="Shen D."/>
            <person name="Strem M.D."/>
            <person name="Amoako-Attah I."/>
            <person name="Akrofi A.Y."/>
            <person name="Begoude B.A."/>
            <person name="Ten Hoopen G.M."/>
            <person name="Coulibaly K."/>
            <person name="Kebe B.I."/>
            <person name="Melnick R.L."/>
            <person name="Guiltinan M.J."/>
            <person name="Tyler B.M."/>
            <person name="Meinhardt L.W."/>
            <person name="Bailey B.A."/>
        </authorList>
    </citation>
    <scope>NUCLEOTIDE SEQUENCE [LARGE SCALE GENOMIC DNA]</scope>
    <source>
        <strain evidence="3">sbr112.9</strain>
    </source>
</reference>
<evidence type="ECO:0000313" key="2">
    <source>
        <dbReference type="EMBL" id="POM69883.1"/>
    </source>
</evidence>
<keyword evidence="3" id="KW-1185">Reference proteome</keyword>
<proteinExistence type="predicted"/>
<comment type="caution">
    <text evidence="2">The sequence shown here is derived from an EMBL/GenBank/DDBJ whole genome shotgun (WGS) entry which is preliminary data.</text>
</comment>
<sequence>MYSEEEPGVCGSPPEQGSGLPVTHPDDDVVQQSRVNGKDVRILLDMGASTNMIKPGLAGTVLLSRRLQAQRFNGTLTPLTDVKHVEAPVSMDGYFFRMMEFVEWKLSESHDFWKTVVEEFNPQVNWQMDEVLITERMQFTDVDGPTFTNTLNTGEYEQVFRVKLQIVPDLEAIPEPIRKVVAEEFKDVFPEQLPDGLTPMDEVNFELALKKGAQPSTRAPFRMSKMEQDAFEEFGKDKFRKGWIEVSNSP</sequence>
<evidence type="ECO:0000313" key="3">
    <source>
        <dbReference type="Proteomes" id="UP000237271"/>
    </source>
</evidence>
<gene>
    <name evidence="2" type="ORF">PHPALM_13786</name>
</gene>